<name>A0A918ZRB0_9ACTN</name>
<evidence type="ECO:0000313" key="3">
    <source>
        <dbReference type="EMBL" id="GHE66274.1"/>
    </source>
</evidence>
<accession>A0A918ZRB0</accession>
<feature type="region of interest" description="Disordered" evidence="2">
    <location>
        <begin position="217"/>
        <end position="255"/>
    </location>
</feature>
<proteinExistence type="predicted"/>
<feature type="compositionally biased region" description="Basic and acidic residues" evidence="2">
    <location>
        <begin position="221"/>
        <end position="231"/>
    </location>
</feature>
<feature type="compositionally biased region" description="Low complexity" evidence="2">
    <location>
        <begin position="234"/>
        <end position="255"/>
    </location>
</feature>
<keyword evidence="4" id="KW-1185">Reference proteome</keyword>
<dbReference type="SUPFAM" id="SSF100950">
    <property type="entry name" value="NagB/RpiA/CoA transferase-like"/>
    <property type="match status" value="1"/>
</dbReference>
<dbReference type="Gene3D" id="3.40.1080.10">
    <property type="entry name" value="Glutaconate Coenzyme A-transferase"/>
    <property type="match status" value="1"/>
</dbReference>
<dbReference type="InterPro" id="IPR009057">
    <property type="entry name" value="Homeodomain-like_sf"/>
</dbReference>
<dbReference type="InterPro" id="IPR037171">
    <property type="entry name" value="NagB/RpiA_transferase-like"/>
</dbReference>
<dbReference type="AlphaFoldDB" id="A0A918ZRB0"/>
<organism evidence="3 4">
    <name type="scientific">Streptomyces capitiformicae</name>
    <dbReference type="NCBI Taxonomy" id="2014920"/>
    <lineage>
        <taxon>Bacteria</taxon>
        <taxon>Bacillati</taxon>
        <taxon>Actinomycetota</taxon>
        <taxon>Actinomycetes</taxon>
        <taxon>Kitasatosporales</taxon>
        <taxon>Streptomycetaceae</taxon>
        <taxon>Streptomyces</taxon>
    </lineage>
</organism>
<evidence type="ECO:0000313" key="4">
    <source>
        <dbReference type="Proteomes" id="UP000603227"/>
    </source>
</evidence>
<dbReference type="Pfam" id="PF01144">
    <property type="entry name" value="CoA_trans"/>
    <property type="match status" value="1"/>
</dbReference>
<sequence>MDGRGLGVLLAAGPIARVIGSYVGENKEFARQYLSGELEVELVPQGTLAERLRAGGAGIPAFYTPAGIGTQVAQGGLPRRLGRRRLAAQGAPGLRGPPAPPGAQHHHLRCNPKTVRRWLHRFNRFGLDGLEDLGGQGRKRRIIETERSTIIGLVKQPPPGRLTVQADGELAAADESGSAEWTLDALAAEAGRMGIEVGRSQVRRILLAEGVRWRRTRSWTRSKDADFEGKGHGSSSSTPARPKAPRSSAPTSSDR</sequence>
<comment type="caution">
    <text evidence="3">The sequence shown here is derived from an EMBL/GenBank/DDBJ whole genome shotgun (WGS) entry which is preliminary data.</text>
</comment>
<reference evidence="3" key="2">
    <citation type="submission" date="2020-09" db="EMBL/GenBank/DDBJ databases">
        <authorList>
            <person name="Sun Q."/>
            <person name="Zhou Y."/>
        </authorList>
    </citation>
    <scope>NUCLEOTIDE SEQUENCE</scope>
    <source>
        <strain evidence="3">CGMCC 4.7403</strain>
    </source>
</reference>
<dbReference type="Pfam" id="PF13565">
    <property type="entry name" value="HTH_32"/>
    <property type="match status" value="1"/>
</dbReference>
<gene>
    <name evidence="3" type="ORF">GCM10017771_89920</name>
</gene>
<dbReference type="SUPFAM" id="SSF46689">
    <property type="entry name" value="Homeodomain-like"/>
    <property type="match status" value="1"/>
</dbReference>
<evidence type="ECO:0000256" key="2">
    <source>
        <dbReference type="SAM" id="MobiDB-lite"/>
    </source>
</evidence>
<reference evidence="3" key="1">
    <citation type="journal article" date="2014" name="Int. J. Syst. Evol. Microbiol.">
        <title>Complete genome sequence of Corynebacterium casei LMG S-19264T (=DSM 44701T), isolated from a smear-ripened cheese.</title>
        <authorList>
            <consortium name="US DOE Joint Genome Institute (JGI-PGF)"/>
            <person name="Walter F."/>
            <person name="Albersmeier A."/>
            <person name="Kalinowski J."/>
            <person name="Ruckert C."/>
        </authorList>
    </citation>
    <scope>NUCLEOTIDE SEQUENCE</scope>
    <source>
        <strain evidence="3">CGMCC 4.7403</strain>
    </source>
</reference>
<dbReference type="InterPro" id="IPR004165">
    <property type="entry name" value="CoA_trans_fam_I"/>
</dbReference>
<protein>
    <recommendedName>
        <fullName evidence="5">Transposase</fullName>
    </recommendedName>
</protein>
<keyword evidence="1" id="KW-0808">Transferase</keyword>
<evidence type="ECO:0000256" key="1">
    <source>
        <dbReference type="ARBA" id="ARBA00022679"/>
    </source>
</evidence>
<dbReference type="PANTHER" id="PTHR13707:SF60">
    <property type="entry name" value="ACETATE COA-TRANSFERASE SUBUNIT ALPHA"/>
    <property type="match status" value="1"/>
</dbReference>
<evidence type="ECO:0008006" key="5">
    <source>
        <dbReference type="Google" id="ProtNLM"/>
    </source>
</evidence>
<dbReference type="Proteomes" id="UP000603227">
    <property type="component" value="Unassembled WGS sequence"/>
</dbReference>
<dbReference type="PANTHER" id="PTHR13707">
    <property type="entry name" value="KETOACID-COENZYME A TRANSFERASE"/>
    <property type="match status" value="1"/>
</dbReference>
<dbReference type="EMBL" id="BNAT01000064">
    <property type="protein sequence ID" value="GHE66274.1"/>
    <property type="molecule type" value="Genomic_DNA"/>
</dbReference>
<dbReference type="GO" id="GO:0008410">
    <property type="term" value="F:CoA-transferase activity"/>
    <property type="evidence" value="ECO:0007669"/>
    <property type="project" value="InterPro"/>
</dbReference>